<dbReference type="InterPro" id="IPR015421">
    <property type="entry name" value="PyrdxlP-dep_Trfase_major"/>
</dbReference>
<dbReference type="InterPro" id="IPR015424">
    <property type="entry name" value="PyrdxlP-dep_Trfase"/>
</dbReference>
<evidence type="ECO:0000256" key="13">
    <source>
        <dbReference type="ARBA" id="ARBA00049111"/>
    </source>
</evidence>
<evidence type="ECO:0000256" key="1">
    <source>
        <dbReference type="ARBA" id="ARBA00001933"/>
    </source>
</evidence>
<comment type="cofactor">
    <cofactor evidence="1">
        <name>pyridoxal 5'-phosphate</name>
        <dbReference type="ChEBI" id="CHEBI:597326"/>
    </cofactor>
</comment>
<dbReference type="Gene3D" id="3.40.640.10">
    <property type="entry name" value="Type I PLP-dependent aspartate aminotransferase-like (Major domain)"/>
    <property type="match status" value="1"/>
</dbReference>
<evidence type="ECO:0000256" key="9">
    <source>
        <dbReference type="ARBA" id="ARBA00022898"/>
    </source>
</evidence>
<evidence type="ECO:0000256" key="7">
    <source>
        <dbReference type="ARBA" id="ARBA00022576"/>
    </source>
</evidence>
<dbReference type="InterPro" id="IPR015422">
    <property type="entry name" value="PyrdxlP-dep_Trfase_small"/>
</dbReference>
<comment type="catalytic activity">
    <reaction evidence="13">
        <text>L-2,4-diaminobutanoate + 2-oxoglutarate = L-aspartate 4-semialdehyde + L-glutamate</text>
        <dbReference type="Rhea" id="RHEA:11160"/>
        <dbReference type="ChEBI" id="CHEBI:16810"/>
        <dbReference type="ChEBI" id="CHEBI:29985"/>
        <dbReference type="ChEBI" id="CHEBI:58761"/>
        <dbReference type="ChEBI" id="CHEBI:537519"/>
        <dbReference type="EC" id="2.6.1.76"/>
    </reaction>
</comment>
<evidence type="ECO:0000256" key="6">
    <source>
        <dbReference type="ARBA" id="ARBA00014798"/>
    </source>
</evidence>
<protein>
    <recommendedName>
        <fullName evidence="6">Diaminobutyrate--2-oxoglutarate transaminase</fullName>
        <ecNumber evidence="5">2.6.1.76</ecNumber>
    </recommendedName>
    <alternativeName>
        <fullName evidence="11">DABA aminotransferase</fullName>
    </alternativeName>
    <alternativeName>
        <fullName evidence="12">Diaminobutyrate--2-oxoglutarate aminotransferase</fullName>
    </alternativeName>
    <alternativeName>
        <fullName evidence="10">L-2,4-diaminobutyric acid transaminase</fullName>
    </alternativeName>
</protein>
<proteinExistence type="inferred from homology"/>
<dbReference type="PIRSF" id="PIRSF000521">
    <property type="entry name" value="Transaminase_4ab_Lys_Orn"/>
    <property type="match status" value="1"/>
</dbReference>
<sequence>MTRMETNESYLTYQSGRESNARSYPRRIPIALREGKGIVVKDVEGKSYYDCLSGAGTLALGHHHPAVTEAMQDVWKSGVPLHTLDLTSPVKEAFMKELLAFLPASFARDARIQFCGPTGADAVEAAVKLVKTATGRTGMMSFQGGYHGMTHGALSLTGNIKPKQALGSMNDVQFLPYPYAYRCPFGLGGECCDETAAHYIAHMLQDPESGVCKPAGMIMEMVQGEGGVIPAPNRFAARIRQMTKEHGIPLLIDEVQTGFGRTGKRFAFEHADIVPDVLILSKAIGGSLPLSVVVYHKSLDVWQSGAHAGTFRGNVLAMAAGTATMKVIQQEKLEHHAEQMGLRFESHFHTLRQTVTSVGDVRVKGLMIGLEIVNPDQPADRLGHFPADPKMAADIQKMCIESGLIVELGGRHGSVLRLLPPLIVTPEQVDDICTILEKAIHRCERNKRTSVMQEV</sequence>
<dbReference type="InterPro" id="IPR005814">
    <property type="entry name" value="Aminotrans_3"/>
</dbReference>
<evidence type="ECO:0000256" key="14">
    <source>
        <dbReference type="RuleBase" id="RU003560"/>
    </source>
</evidence>
<dbReference type="EMBL" id="JBHUMM010000037">
    <property type="protein sequence ID" value="MFD2672396.1"/>
    <property type="molecule type" value="Genomic_DNA"/>
</dbReference>
<organism evidence="15 16">
    <name type="scientific">Marinicrinis sediminis</name>
    <dbReference type="NCBI Taxonomy" id="1652465"/>
    <lineage>
        <taxon>Bacteria</taxon>
        <taxon>Bacillati</taxon>
        <taxon>Bacillota</taxon>
        <taxon>Bacilli</taxon>
        <taxon>Bacillales</taxon>
        <taxon>Paenibacillaceae</taxon>
    </lineage>
</organism>
<comment type="function">
    <text evidence="2">Catalyzes reversively the conversion of L-aspartate beta-semialdehyde (ASA) to L-2,4-diaminobutyrate (DABA) by transamination with L-glutamate.</text>
</comment>
<dbReference type="EC" id="2.6.1.76" evidence="5"/>
<dbReference type="Proteomes" id="UP001597497">
    <property type="component" value="Unassembled WGS sequence"/>
</dbReference>
<dbReference type="Pfam" id="PF00202">
    <property type="entry name" value="Aminotran_3"/>
    <property type="match status" value="1"/>
</dbReference>
<dbReference type="NCBIfam" id="NF005393">
    <property type="entry name" value="PRK06938.1"/>
    <property type="match status" value="1"/>
</dbReference>
<evidence type="ECO:0000256" key="2">
    <source>
        <dbReference type="ARBA" id="ARBA00002189"/>
    </source>
</evidence>
<dbReference type="SUPFAM" id="SSF53383">
    <property type="entry name" value="PLP-dependent transferases"/>
    <property type="match status" value="1"/>
</dbReference>
<keyword evidence="16" id="KW-1185">Reference proteome</keyword>
<dbReference type="InterPro" id="IPR049704">
    <property type="entry name" value="Aminotrans_3_PPA_site"/>
</dbReference>
<keyword evidence="7 15" id="KW-0032">Aminotransferase</keyword>
<dbReference type="PANTHER" id="PTHR43552">
    <property type="entry name" value="DIAMINOBUTYRATE--2-OXOGLUTARATE AMINOTRANSFERASE"/>
    <property type="match status" value="1"/>
</dbReference>
<evidence type="ECO:0000256" key="8">
    <source>
        <dbReference type="ARBA" id="ARBA00022679"/>
    </source>
</evidence>
<keyword evidence="9 14" id="KW-0663">Pyridoxal phosphate</keyword>
<comment type="similarity">
    <text evidence="4 14">Belongs to the class-III pyridoxal-phosphate-dependent aminotransferase family.</text>
</comment>
<dbReference type="CDD" id="cd00610">
    <property type="entry name" value="OAT_like"/>
    <property type="match status" value="1"/>
</dbReference>
<keyword evidence="8 15" id="KW-0808">Transferase</keyword>
<evidence type="ECO:0000256" key="11">
    <source>
        <dbReference type="ARBA" id="ARBA00030665"/>
    </source>
</evidence>
<dbReference type="GO" id="GO:0045303">
    <property type="term" value="F:diaminobutyrate-2-oxoglutarate transaminase activity"/>
    <property type="evidence" value="ECO:0007669"/>
    <property type="project" value="UniProtKB-EC"/>
</dbReference>
<name>A0ABW5RCG2_9BACL</name>
<dbReference type="Gene3D" id="3.90.1150.10">
    <property type="entry name" value="Aspartate Aminotransferase, domain 1"/>
    <property type="match status" value="1"/>
</dbReference>
<dbReference type="PROSITE" id="PS00600">
    <property type="entry name" value="AA_TRANSFER_CLASS_3"/>
    <property type="match status" value="1"/>
</dbReference>
<dbReference type="NCBIfam" id="TIGR00709">
    <property type="entry name" value="dat"/>
    <property type="match status" value="1"/>
</dbReference>
<reference evidence="16" key="1">
    <citation type="journal article" date="2019" name="Int. J. Syst. Evol. Microbiol.">
        <title>The Global Catalogue of Microorganisms (GCM) 10K type strain sequencing project: providing services to taxonomists for standard genome sequencing and annotation.</title>
        <authorList>
            <consortium name="The Broad Institute Genomics Platform"/>
            <consortium name="The Broad Institute Genome Sequencing Center for Infectious Disease"/>
            <person name="Wu L."/>
            <person name="Ma J."/>
        </authorList>
    </citation>
    <scope>NUCLEOTIDE SEQUENCE [LARGE SCALE GENOMIC DNA]</scope>
    <source>
        <strain evidence="16">KCTC 33676</strain>
    </source>
</reference>
<evidence type="ECO:0000256" key="12">
    <source>
        <dbReference type="ARBA" id="ARBA00031476"/>
    </source>
</evidence>
<comment type="caution">
    <text evidence="15">The sequence shown here is derived from an EMBL/GenBank/DDBJ whole genome shotgun (WGS) entry which is preliminary data.</text>
</comment>
<evidence type="ECO:0000313" key="15">
    <source>
        <dbReference type="EMBL" id="MFD2672396.1"/>
    </source>
</evidence>
<accession>A0ABW5RCG2</accession>
<evidence type="ECO:0000256" key="3">
    <source>
        <dbReference type="ARBA" id="ARBA00004946"/>
    </source>
</evidence>
<evidence type="ECO:0000256" key="5">
    <source>
        <dbReference type="ARBA" id="ARBA00013155"/>
    </source>
</evidence>
<evidence type="ECO:0000313" key="16">
    <source>
        <dbReference type="Proteomes" id="UP001597497"/>
    </source>
</evidence>
<evidence type="ECO:0000256" key="10">
    <source>
        <dbReference type="ARBA" id="ARBA00029744"/>
    </source>
</evidence>
<comment type="pathway">
    <text evidence="3">Amine and polyamine biosynthesis; ectoine biosynthesis; L-ectoine from L-aspartate 4-semialdehyde: step 1/3.</text>
</comment>
<evidence type="ECO:0000256" key="4">
    <source>
        <dbReference type="ARBA" id="ARBA00008954"/>
    </source>
</evidence>
<gene>
    <name evidence="15" type="ORF">ACFSUC_12550</name>
</gene>
<dbReference type="InterPro" id="IPR004637">
    <property type="entry name" value="Dat"/>
</dbReference>
<dbReference type="PANTHER" id="PTHR43552:SF1">
    <property type="entry name" value="DIAMINOBUTYRATE--2-OXOGLUTARATE AMINOTRANSFERASE"/>
    <property type="match status" value="1"/>
</dbReference>
<dbReference type="RefSeq" id="WP_379929961.1">
    <property type="nucleotide sequence ID" value="NZ_JBHUMM010000037.1"/>
</dbReference>